<evidence type="ECO:0000313" key="2">
    <source>
        <dbReference type="EMBL" id="MDU8687516.1"/>
    </source>
</evidence>
<dbReference type="EMBL" id="JAWHPR010000001">
    <property type="protein sequence ID" value="MDU8687516.1"/>
    <property type="molecule type" value="Genomic_DNA"/>
</dbReference>
<proteinExistence type="predicted"/>
<evidence type="ECO:0000256" key="1">
    <source>
        <dbReference type="SAM" id="SignalP"/>
    </source>
</evidence>
<feature type="chain" id="PRO_5046432935" evidence="1">
    <location>
        <begin position="30"/>
        <end position="140"/>
    </location>
</feature>
<sequence length="140" mass="15360">MNISRRSFLKLAALSTAAVAVSASMTGCATVFTPNLTIVYQEEKTGEIYAFTGTEANVKAGGKMWENGKKTVQSKEQFFLDLLKDVEGWSESEEVTKKITAELAKDYKMDGKMVTDVEPTVKSTATAHTITFTFKVKENA</sequence>
<dbReference type="InterPro" id="IPR019546">
    <property type="entry name" value="TAT_signal_bac_arc"/>
</dbReference>
<gene>
    <name evidence="2" type="ORF">RX402_01935</name>
</gene>
<dbReference type="NCBIfam" id="TIGR01409">
    <property type="entry name" value="TAT_signal_seq"/>
    <property type="match status" value="1"/>
</dbReference>
<keyword evidence="3" id="KW-1185">Reference proteome</keyword>
<name>A0ABU3TW95_9FIRM</name>
<dbReference type="PROSITE" id="PS51318">
    <property type="entry name" value="TAT"/>
    <property type="match status" value="1"/>
</dbReference>
<dbReference type="PROSITE" id="PS51257">
    <property type="entry name" value="PROKAR_LIPOPROTEIN"/>
    <property type="match status" value="1"/>
</dbReference>
<dbReference type="Proteomes" id="UP001263246">
    <property type="component" value="Unassembled WGS sequence"/>
</dbReference>
<dbReference type="RefSeq" id="WP_249238371.1">
    <property type="nucleotide sequence ID" value="NZ_CP094473.1"/>
</dbReference>
<protein>
    <submittedName>
        <fullName evidence="2">Twin-arginine translocation signal domain-containing protein</fullName>
    </submittedName>
</protein>
<reference evidence="2 3" key="1">
    <citation type="submission" date="2023-10" db="EMBL/GenBank/DDBJ databases">
        <title>Host Genetic Regulation of Human Gut Microbial Structural Variation.</title>
        <authorList>
            <person name="Harmsen H.J.M."/>
        </authorList>
    </citation>
    <scope>NUCLEOTIDE SEQUENCE [LARGE SCALE GENOMIC DNA]</scope>
    <source>
        <strain evidence="2 3">HTF-F</strain>
    </source>
</reference>
<dbReference type="InterPro" id="IPR006311">
    <property type="entry name" value="TAT_signal"/>
</dbReference>
<dbReference type="Pfam" id="PF10518">
    <property type="entry name" value="TAT_signal"/>
    <property type="match status" value="1"/>
</dbReference>
<organism evidence="2 3">
    <name type="scientific">Faecalibacterium wellingii</name>
    <dbReference type="NCBI Taxonomy" id="2929491"/>
    <lineage>
        <taxon>Bacteria</taxon>
        <taxon>Bacillati</taxon>
        <taxon>Bacillota</taxon>
        <taxon>Clostridia</taxon>
        <taxon>Eubacteriales</taxon>
        <taxon>Oscillospiraceae</taxon>
        <taxon>Faecalibacterium</taxon>
    </lineage>
</organism>
<comment type="caution">
    <text evidence="2">The sequence shown here is derived from an EMBL/GenBank/DDBJ whole genome shotgun (WGS) entry which is preliminary data.</text>
</comment>
<keyword evidence="1" id="KW-0732">Signal</keyword>
<evidence type="ECO:0000313" key="3">
    <source>
        <dbReference type="Proteomes" id="UP001263246"/>
    </source>
</evidence>
<feature type="signal peptide" evidence="1">
    <location>
        <begin position="1"/>
        <end position="29"/>
    </location>
</feature>
<accession>A0ABU3TW95</accession>